<protein>
    <submittedName>
        <fullName evidence="2">IS6 family transposase</fullName>
    </submittedName>
</protein>
<dbReference type="InterPro" id="IPR032874">
    <property type="entry name" value="DDE_dom"/>
</dbReference>
<dbReference type="AlphaFoldDB" id="A0A9X7G9W1"/>
<dbReference type="Pfam" id="PF13610">
    <property type="entry name" value="DDE_Tnp_IS240"/>
    <property type="match status" value="1"/>
</dbReference>
<dbReference type="Proteomes" id="UP000226257">
    <property type="component" value="Unassembled WGS sequence"/>
</dbReference>
<gene>
    <name evidence="2" type="ORF">COK98_01040</name>
</gene>
<sequence>MRYFKGKQFKKFIIWVVVGYYCRLSLSDRDISELLRERGVITIVRLIKKDTPDIQLRKTRNHPATYMFTKRLAKAFRGPMGLTIDKTLSLICAFKKLKNNDFYIHMNHCIVKHFNNLIEQDHRHILAMFFQIRRISKSFPCFTTLKVIESSSYINKTVVYRQTAFFQHTKNYTN</sequence>
<dbReference type="InterPro" id="IPR052183">
    <property type="entry name" value="IS_Transposase"/>
</dbReference>
<reference evidence="2 3" key="1">
    <citation type="submission" date="2017-09" db="EMBL/GenBank/DDBJ databases">
        <title>Large-scale bioinformatics analysis of Bacillus genomes uncovers conserved roles of natural products in bacterial physiology.</title>
        <authorList>
            <consortium name="Agbiome Team Llc"/>
            <person name="Bleich R.M."/>
            <person name="Grubbs K.J."/>
            <person name="Santa Maria K.C."/>
            <person name="Allen S.E."/>
            <person name="Farag S."/>
            <person name="Shank E.A."/>
            <person name="Bowers A."/>
        </authorList>
    </citation>
    <scope>NUCLEOTIDE SEQUENCE [LARGE SCALE GENOMIC DNA]</scope>
    <source>
        <strain evidence="2 3">AFS060282</strain>
    </source>
</reference>
<organism evidence="2 3">
    <name type="scientific">Bacillus cereus</name>
    <dbReference type="NCBI Taxonomy" id="1396"/>
    <lineage>
        <taxon>Bacteria</taxon>
        <taxon>Bacillati</taxon>
        <taxon>Bacillota</taxon>
        <taxon>Bacilli</taxon>
        <taxon>Bacillales</taxon>
        <taxon>Bacillaceae</taxon>
        <taxon>Bacillus</taxon>
        <taxon>Bacillus cereus group</taxon>
    </lineage>
</organism>
<feature type="domain" description="DDE" evidence="1">
    <location>
        <begin position="53"/>
        <end position="156"/>
    </location>
</feature>
<dbReference type="EMBL" id="NVDQ01000005">
    <property type="protein sequence ID" value="PFV11561.1"/>
    <property type="molecule type" value="Genomic_DNA"/>
</dbReference>
<accession>A0A9X7G9W1</accession>
<evidence type="ECO:0000313" key="2">
    <source>
        <dbReference type="EMBL" id="PFV11561.1"/>
    </source>
</evidence>
<dbReference type="PANTHER" id="PTHR35528">
    <property type="entry name" value="BLL1675 PROTEIN"/>
    <property type="match status" value="1"/>
</dbReference>
<evidence type="ECO:0000259" key="1">
    <source>
        <dbReference type="Pfam" id="PF13610"/>
    </source>
</evidence>
<proteinExistence type="predicted"/>
<name>A0A9X7G9W1_BACCE</name>
<evidence type="ECO:0000313" key="3">
    <source>
        <dbReference type="Proteomes" id="UP000226257"/>
    </source>
</evidence>
<dbReference type="PANTHER" id="PTHR35528:SF3">
    <property type="entry name" value="BLL1675 PROTEIN"/>
    <property type="match status" value="1"/>
</dbReference>
<comment type="caution">
    <text evidence="2">The sequence shown here is derived from an EMBL/GenBank/DDBJ whole genome shotgun (WGS) entry which is preliminary data.</text>
</comment>